<evidence type="ECO:0000313" key="11">
    <source>
        <dbReference type="Proteomes" id="UP000434223"/>
    </source>
</evidence>
<dbReference type="InterPro" id="IPR050490">
    <property type="entry name" value="Bact_solute-bd_prot1"/>
</dbReference>
<evidence type="ECO:0000256" key="4">
    <source>
        <dbReference type="ARBA" id="ARBA00022729"/>
    </source>
</evidence>
<feature type="compositionally biased region" description="Low complexity" evidence="8">
    <location>
        <begin position="35"/>
        <end position="44"/>
    </location>
</feature>
<dbReference type="Pfam" id="PF01547">
    <property type="entry name" value="SBP_bac_1"/>
    <property type="match status" value="1"/>
</dbReference>
<keyword evidence="2" id="KW-0813">Transport</keyword>
<dbReference type="InterPro" id="IPR006061">
    <property type="entry name" value="SBP_1_CS"/>
</dbReference>
<dbReference type="InterPro" id="IPR006059">
    <property type="entry name" value="SBP"/>
</dbReference>
<protein>
    <submittedName>
        <fullName evidence="10">Extracellular solute-binding protein</fullName>
    </submittedName>
</protein>
<dbReference type="Proteomes" id="UP000434223">
    <property type="component" value="Unassembled WGS sequence"/>
</dbReference>
<dbReference type="SUPFAM" id="SSF53850">
    <property type="entry name" value="Periplasmic binding protein-like II"/>
    <property type="match status" value="1"/>
</dbReference>
<proteinExistence type="inferred from homology"/>
<evidence type="ECO:0000256" key="5">
    <source>
        <dbReference type="ARBA" id="ARBA00023136"/>
    </source>
</evidence>
<evidence type="ECO:0000256" key="6">
    <source>
        <dbReference type="ARBA" id="ARBA00023139"/>
    </source>
</evidence>
<reference evidence="10 11" key="1">
    <citation type="submission" date="2019-09" db="EMBL/GenBank/DDBJ databases">
        <title>Draft genome sequencing of Hungatella hathewayi 123Y-2.</title>
        <authorList>
            <person name="Lv Q."/>
            <person name="Li S."/>
        </authorList>
    </citation>
    <scope>NUCLEOTIDE SEQUENCE [LARGE SCALE GENOMIC DNA]</scope>
    <source>
        <strain evidence="10 11">123Y-2</strain>
    </source>
</reference>
<dbReference type="PANTHER" id="PTHR43649:SF33">
    <property type="entry name" value="POLYGALACTURONAN_RHAMNOGALACTURONAN-BINDING PROTEIN YTCQ"/>
    <property type="match status" value="1"/>
</dbReference>
<keyword evidence="7" id="KW-0449">Lipoprotein</keyword>
<sequence length="446" mass="49155">MIRRMSMKKVLSAAMAAVMVVSMAGCGSAGKTAETTTAAPAAATEKTEETTAADTKEAASSGEVTTIEFFQMKDEGTDYYTALIKEFEAQNPDIKIEYTNVPDAETVLMTRMASDQVPDVFTHFPLDASFREQVKAGYMMDLTGETMLENVADDILDISLIDGKSYSVPVSLNMLGVYYNKDLFDKAGVEIPTTIEDLYKVCDTLKAADITPFTFPDKDVWTVRQFCDRASVTMLEDPVGLFEDIAAGKTTAADSKELRQMGETIVKLRQYGQEDNLGTGQEQAIADFANGKAAMFFSGTFAYPEIVKSNPDLPFAMFRYPSFNGSSIDRLGVNIDTAFSISASTKYPEAAKRFVEYCTSPENAQQFSDYDGTPSAIKGVNFNKSEFESMFKDYIQTGKTMSVPSNSWPPSFGGEYGNICQELIDTKDVDQWLDNLNQLIMDTYNN</sequence>
<dbReference type="PROSITE" id="PS51257">
    <property type="entry name" value="PROKAR_LIPOPROTEIN"/>
    <property type="match status" value="1"/>
</dbReference>
<name>A0AAW9WK69_9FIRM</name>
<feature type="compositionally biased region" description="Basic and acidic residues" evidence="8">
    <location>
        <begin position="45"/>
        <end position="57"/>
    </location>
</feature>
<comment type="similarity">
    <text evidence="1">Belongs to the bacterial solute-binding protein 1 family.</text>
</comment>
<dbReference type="Gene3D" id="3.40.190.10">
    <property type="entry name" value="Periplasmic binding protein-like II"/>
    <property type="match status" value="2"/>
</dbReference>
<evidence type="ECO:0000256" key="7">
    <source>
        <dbReference type="ARBA" id="ARBA00023288"/>
    </source>
</evidence>
<comment type="caution">
    <text evidence="10">The sequence shown here is derived from an EMBL/GenBank/DDBJ whole genome shotgun (WGS) entry which is preliminary data.</text>
</comment>
<keyword evidence="3" id="KW-1003">Cell membrane</keyword>
<evidence type="ECO:0000256" key="3">
    <source>
        <dbReference type="ARBA" id="ARBA00022475"/>
    </source>
</evidence>
<dbReference type="GO" id="GO:0055085">
    <property type="term" value="P:transmembrane transport"/>
    <property type="evidence" value="ECO:0007669"/>
    <property type="project" value="InterPro"/>
</dbReference>
<organism evidence="10 11">
    <name type="scientific">Hungatella hathewayi</name>
    <dbReference type="NCBI Taxonomy" id="154046"/>
    <lineage>
        <taxon>Bacteria</taxon>
        <taxon>Bacillati</taxon>
        <taxon>Bacillota</taxon>
        <taxon>Clostridia</taxon>
        <taxon>Lachnospirales</taxon>
        <taxon>Lachnospiraceae</taxon>
        <taxon>Hungatella</taxon>
    </lineage>
</organism>
<evidence type="ECO:0000313" key="10">
    <source>
        <dbReference type="EMBL" id="MUB65485.1"/>
    </source>
</evidence>
<dbReference type="AlphaFoldDB" id="A0AAW9WK69"/>
<dbReference type="PROSITE" id="PS01037">
    <property type="entry name" value="SBP_BACTERIAL_1"/>
    <property type="match status" value="1"/>
</dbReference>
<accession>A0AAW9WK69</accession>
<dbReference type="EMBL" id="WNME01000016">
    <property type="protein sequence ID" value="MUB65485.1"/>
    <property type="molecule type" value="Genomic_DNA"/>
</dbReference>
<evidence type="ECO:0000256" key="9">
    <source>
        <dbReference type="SAM" id="SignalP"/>
    </source>
</evidence>
<dbReference type="PANTHER" id="PTHR43649">
    <property type="entry name" value="ARABINOSE-BINDING PROTEIN-RELATED"/>
    <property type="match status" value="1"/>
</dbReference>
<keyword evidence="4 9" id="KW-0732">Signal</keyword>
<gene>
    <name evidence="10" type="ORF">GNE07_20895</name>
</gene>
<feature type="region of interest" description="Disordered" evidence="8">
    <location>
        <begin position="35"/>
        <end position="59"/>
    </location>
</feature>
<feature type="signal peptide" evidence="9">
    <location>
        <begin position="1"/>
        <end position="24"/>
    </location>
</feature>
<feature type="chain" id="PRO_5043993115" evidence="9">
    <location>
        <begin position="25"/>
        <end position="446"/>
    </location>
</feature>
<evidence type="ECO:0000256" key="1">
    <source>
        <dbReference type="ARBA" id="ARBA00008520"/>
    </source>
</evidence>
<keyword evidence="5" id="KW-0472">Membrane</keyword>
<evidence type="ECO:0000256" key="8">
    <source>
        <dbReference type="SAM" id="MobiDB-lite"/>
    </source>
</evidence>
<evidence type="ECO:0000256" key="2">
    <source>
        <dbReference type="ARBA" id="ARBA00022448"/>
    </source>
</evidence>
<keyword evidence="6" id="KW-0564">Palmitate</keyword>